<dbReference type="Proteomes" id="UP000295718">
    <property type="component" value="Unassembled WGS sequence"/>
</dbReference>
<dbReference type="RefSeq" id="WP_051869775.1">
    <property type="nucleotide sequence ID" value="NZ_JPNB01000002.1"/>
</dbReference>
<dbReference type="OrthoDB" id="1711086at2"/>
<organism evidence="2 3">
    <name type="scientific">Kineothrix alysoides</name>
    <dbReference type="NCBI Taxonomy" id="1469948"/>
    <lineage>
        <taxon>Bacteria</taxon>
        <taxon>Bacillati</taxon>
        <taxon>Bacillota</taxon>
        <taxon>Clostridia</taxon>
        <taxon>Lachnospirales</taxon>
        <taxon>Lachnospiraceae</taxon>
        <taxon>Kineothrix</taxon>
    </lineage>
</organism>
<evidence type="ECO:0000313" key="2">
    <source>
        <dbReference type="EMBL" id="TCL59524.1"/>
    </source>
</evidence>
<feature type="compositionally biased region" description="Low complexity" evidence="1">
    <location>
        <begin position="41"/>
        <end position="52"/>
    </location>
</feature>
<dbReference type="STRING" id="1469948.GCA_000732725_03599"/>
<evidence type="ECO:0000256" key="1">
    <source>
        <dbReference type="SAM" id="MobiDB-lite"/>
    </source>
</evidence>
<protein>
    <submittedName>
        <fullName evidence="2">Uncharacterized protein</fullName>
    </submittedName>
</protein>
<feature type="compositionally biased region" description="Basic residues" evidence="1">
    <location>
        <begin position="53"/>
        <end position="63"/>
    </location>
</feature>
<proteinExistence type="predicted"/>
<keyword evidence="3" id="KW-1185">Reference proteome</keyword>
<feature type="compositionally biased region" description="Basic and acidic residues" evidence="1">
    <location>
        <begin position="28"/>
        <end position="40"/>
    </location>
</feature>
<sequence length="150" mass="16246">MTETKKTSTVKSTVNAETAGISAAVVTSEKEPAKKEEIKTTKTAKAANTAAKKTAKPAAKKAPAKKETKAVTKTAAKTPAKKTGAKQIVNLQFSGKSYSIEDLTKIAEDVWKYDLHKSDEAYKSLELYVKPEESISYYVFNGDISGSFFI</sequence>
<name>A0A4R1R2D1_9FIRM</name>
<comment type="caution">
    <text evidence="2">The sequence shown here is derived from an EMBL/GenBank/DDBJ whole genome shotgun (WGS) entry which is preliminary data.</text>
</comment>
<dbReference type="AlphaFoldDB" id="A0A4R1R2D1"/>
<dbReference type="Pfam" id="PF20069">
    <property type="entry name" value="DUF6465"/>
    <property type="match status" value="1"/>
</dbReference>
<gene>
    <name evidence="2" type="ORF">EDD76_104262</name>
</gene>
<evidence type="ECO:0000313" key="3">
    <source>
        <dbReference type="Proteomes" id="UP000295718"/>
    </source>
</evidence>
<feature type="region of interest" description="Disordered" evidence="1">
    <location>
        <begin position="26"/>
        <end position="78"/>
    </location>
</feature>
<dbReference type="InterPro" id="IPR046313">
    <property type="entry name" value="DUF6465"/>
</dbReference>
<accession>A0A4R1R2D1</accession>
<dbReference type="EMBL" id="SLUO01000004">
    <property type="protein sequence ID" value="TCL59524.1"/>
    <property type="molecule type" value="Genomic_DNA"/>
</dbReference>
<reference evidence="2 3" key="1">
    <citation type="submission" date="2019-03" db="EMBL/GenBank/DDBJ databases">
        <title>Genomic Encyclopedia of Type Strains, Phase IV (KMG-IV): sequencing the most valuable type-strain genomes for metagenomic binning, comparative biology and taxonomic classification.</title>
        <authorList>
            <person name="Goeker M."/>
        </authorList>
    </citation>
    <scope>NUCLEOTIDE SEQUENCE [LARGE SCALE GENOMIC DNA]</scope>
    <source>
        <strain evidence="2 3">DSM 100556</strain>
    </source>
</reference>